<gene>
    <name evidence="1" type="ORF">IAG44_17530</name>
</gene>
<reference evidence="1 2" key="1">
    <citation type="submission" date="2020-08" db="EMBL/GenBank/DDBJ databases">
        <title>A novel species.</title>
        <authorList>
            <person name="Gao J."/>
        </authorList>
    </citation>
    <scope>NUCLEOTIDE SEQUENCE [LARGE SCALE GENOMIC DNA]</scope>
    <source>
        <strain evidence="1 2">CRXT-G-22</strain>
    </source>
</reference>
<protein>
    <submittedName>
        <fullName evidence="1">Uncharacterized protein</fullName>
    </submittedName>
</protein>
<organism evidence="1 2">
    <name type="scientific">Streptomyces roseirectus</name>
    <dbReference type="NCBI Taxonomy" id="2768066"/>
    <lineage>
        <taxon>Bacteria</taxon>
        <taxon>Bacillati</taxon>
        <taxon>Actinomycetota</taxon>
        <taxon>Actinomycetes</taxon>
        <taxon>Kitasatosporales</taxon>
        <taxon>Streptomycetaceae</taxon>
        <taxon>Streptomyces</taxon>
    </lineage>
</organism>
<dbReference type="RefSeq" id="WP_187748032.1">
    <property type="nucleotide sequence ID" value="NZ_CP060828.1"/>
</dbReference>
<accession>A0A7H0IE41</accession>
<dbReference type="KEGG" id="sroi:IAG44_17530"/>
<dbReference type="EMBL" id="CP060828">
    <property type="protein sequence ID" value="QNP71057.1"/>
    <property type="molecule type" value="Genomic_DNA"/>
</dbReference>
<dbReference type="AlphaFoldDB" id="A0A7H0IE41"/>
<name>A0A7H0IE41_9ACTN</name>
<evidence type="ECO:0000313" key="1">
    <source>
        <dbReference type="EMBL" id="QNP71057.1"/>
    </source>
</evidence>
<sequence length="157" mass="17239">MIRLLPETRTAKEQFSTSGTRDNFKFSCGIFAGDSILSGGVDIQDSSRSAWQKHYGVESSDAKGNLVSTGEFSALSRDDFSSVYIPCVPAGTEVSDARQGYALIAYVSVTGESLITGLPLRQELADYAYELTRRAYTLGKCQGNQDFPEQLPRFKEK</sequence>
<keyword evidence="2" id="KW-1185">Reference proteome</keyword>
<dbReference type="Proteomes" id="UP000516052">
    <property type="component" value="Chromosome"/>
</dbReference>
<proteinExistence type="predicted"/>
<evidence type="ECO:0000313" key="2">
    <source>
        <dbReference type="Proteomes" id="UP000516052"/>
    </source>
</evidence>